<keyword evidence="3" id="KW-1185">Reference proteome</keyword>
<gene>
    <name evidence="2" type="ORF">GDO81_001200</name>
</gene>
<reference evidence="2" key="1">
    <citation type="thesis" date="2020" institute="ProQuest LLC" country="789 East Eisenhower Parkway, Ann Arbor, MI, USA">
        <title>Comparative Genomics and Chromosome Evolution.</title>
        <authorList>
            <person name="Mudd A.B."/>
        </authorList>
    </citation>
    <scope>NUCLEOTIDE SEQUENCE</scope>
    <source>
        <strain evidence="2">237g6f4</strain>
        <tissue evidence="2">Blood</tissue>
    </source>
</reference>
<comment type="caution">
    <text evidence="2">The sequence shown here is derived from an EMBL/GenBank/DDBJ whole genome shotgun (WGS) entry which is preliminary data.</text>
</comment>
<dbReference type="Proteomes" id="UP000824782">
    <property type="component" value="Unassembled WGS sequence"/>
</dbReference>
<evidence type="ECO:0000313" key="2">
    <source>
        <dbReference type="EMBL" id="KAG8594423.1"/>
    </source>
</evidence>
<organism evidence="2 3">
    <name type="scientific">Engystomops pustulosus</name>
    <name type="common">Tungara frog</name>
    <name type="synonym">Physalaemus pustulosus</name>
    <dbReference type="NCBI Taxonomy" id="76066"/>
    <lineage>
        <taxon>Eukaryota</taxon>
        <taxon>Metazoa</taxon>
        <taxon>Chordata</taxon>
        <taxon>Craniata</taxon>
        <taxon>Vertebrata</taxon>
        <taxon>Euteleostomi</taxon>
        <taxon>Amphibia</taxon>
        <taxon>Batrachia</taxon>
        <taxon>Anura</taxon>
        <taxon>Neobatrachia</taxon>
        <taxon>Hyloidea</taxon>
        <taxon>Leptodactylidae</taxon>
        <taxon>Leiuperinae</taxon>
        <taxon>Engystomops</taxon>
    </lineage>
</organism>
<dbReference type="EMBL" id="WNYA01000001">
    <property type="protein sequence ID" value="KAG8594423.1"/>
    <property type="molecule type" value="Genomic_DNA"/>
</dbReference>
<feature type="compositionally biased region" description="Basic and acidic residues" evidence="1">
    <location>
        <begin position="66"/>
        <end position="79"/>
    </location>
</feature>
<name>A0AAV7DB83_ENGPU</name>
<evidence type="ECO:0000313" key="3">
    <source>
        <dbReference type="Proteomes" id="UP000824782"/>
    </source>
</evidence>
<evidence type="ECO:0000256" key="1">
    <source>
        <dbReference type="SAM" id="MobiDB-lite"/>
    </source>
</evidence>
<feature type="region of interest" description="Disordered" evidence="1">
    <location>
        <begin position="1"/>
        <end position="26"/>
    </location>
</feature>
<sequence>MGGTQDTPPQQRSLRPLHTWQRFIQDDDPAQAPACLMKLQLSTFMRTEPGAKSPTKSVAANGCSEADPRAADQRRDSGAGKRGPPSTGEPLPPCPPDQAREPWRPRSQGPGSTILGVRHAATRSAGESR</sequence>
<accession>A0AAV7DB83</accession>
<protein>
    <submittedName>
        <fullName evidence="2">Uncharacterized protein</fullName>
    </submittedName>
</protein>
<dbReference type="AlphaFoldDB" id="A0AAV7DB83"/>
<proteinExistence type="predicted"/>
<feature type="compositionally biased region" description="Polar residues" evidence="1">
    <location>
        <begin position="1"/>
        <end position="13"/>
    </location>
</feature>
<feature type="region of interest" description="Disordered" evidence="1">
    <location>
        <begin position="47"/>
        <end position="129"/>
    </location>
</feature>